<feature type="compositionally biased region" description="Acidic residues" evidence="6">
    <location>
        <begin position="1"/>
        <end position="12"/>
    </location>
</feature>
<sequence>PSSSTAEEEDAGEGPSGRGPMLLAQHPNSSQQSADGRPAPLVSGTSRSPSLSSSTPGTETRSQLPAAEVPPAQEGGKIICDLSQIRTDFCDVYGDVRIKGSSSSVVLVAPSPPGTPARHDSWRIRPYARKWETALMPHIKEFSVTRAAAAKARGGKPAPRCTVHHSVPAVVFSTGGLQGNIFHEMADVLIPLFLTSHRYHGEVQFLITQYRASWVSKFRPMLRRLSRYELINADADDRLHCFPQATVGLLSHQELGIDPAKPPLGYSMADFRRFLRQSFSLKREYPQRRTEGRTKRPRLLFLSRRGSRTLLNEREVIRMARGVGYKVVVAAPEATRDLSRFARVVNSCDVLVGVHGAGLTNMLFLPANGTMVQVVPYGDLKYAVRFSYGDPAVGMGLRYLEYEVGLKESSLVRQYPRDHPVLRDPMSVHRKGFPAVWSTYIDKQNVTVDVSRFRQVLLAWNL</sequence>
<evidence type="ECO:0000256" key="4">
    <source>
        <dbReference type="ARBA" id="ARBA00022679"/>
    </source>
</evidence>
<evidence type="ECO:0000259" key="7">
    <source>
        <dbReference type="Pfam" id="PF04577"/>
    </source>
</evidence>
<dbReference type="AlphaFoldDB" id="A0A1D1ZJ84"/>
<accession>A0A1D1ZJ84</accession>
<evidence type="ECO:0000256" key="3">
    <source>
        <dbReference type="ARBA" id="ARBA00022676"/>
    </source>
</evidence>
<feature type="region of interest" description="Disordered" evidence="6">
    <location>
        <begin position="1"/>
        <end position="72"/>
    </location>
</feature>
<feature type="compositionally biased region" description="Low complexity" evidence="6">
    <location>
        <begin position="43"/>
        <end position="60"/>
    </location>
</feature>
<evidence type="ECO:0000256" key="5">
    <source>
        <dbReference type="ARBA" id="ARBA00023180"/>
    </source>
</evidence>
<feature type="non-terminal residue" evidence="8">
    <location>
        <position position="1"/>
    </location>
</feature>
<name>A0A1D1ZJ84_9ARAE</name>
<gene>
    <name evidence="8" type="primary">Aer61</name>
    <name evidence="8" type="ORF">g.85512</name>
</gene>
<evidence type="ECO:0000256" key="6">
    <source>
        <dbReference type="SAM" id="MobiDB-lite"/>
    </source>
</evidence>
<organism evidence="8">
    <name type="scientific">Anthurium amnicola</name>
    <dbReference type="NCBI Taxonomy" id="1678845"/>
    <lineage>
        <taxon>Eukaryota</taxon>
        <taxon>Viridiplantae</taxon>
        <taxon>Streptophyta</taxon>
        <taxon>Embryophyta</taxon>
        <taxon>Tracheophyta</taxon>
        <taxon>Spermatophyta</taxon>
        <taxon>Magnoliopsida</taxon>
        <taxon>Liliopsida</taxon>
        <taxon>Araceae</taxon>
        <taxon>Pothoideae</taxon>
        <taxon>Potheae</taxon>
        <taxon>Anthurium</taxon>
    </lineage>
</organism>
<evidence type="ECO:0000313" key="8">
    <source>
        <dbReference type="EMBL" id="JAT66988.1"/>
    </source>
</evidence>
<dbReference type="InterPro" id="IPR007657">
    <property type="entry name" value="Glycosyltransferase_61"/>
</dbReference>
<dbReference type="GO" id="GO:0016763">
    <property type="term" value="F:pentosyltransferase activity"/>
    <property type="evidence" value="ECO:0007669"/>
    <property type="project" value="UniProtKB-ARBA"/>
</dbReference>
<evidence type="ECO:0000256" key="1">
    <source>
        <dbReference type="ARBA" id="ARBA00004323"/>
    </source>
</evidence>
<evidence type="ECO:0000256" key="2">
    <source>
        <dbReference type="ARBA" id="ARBA00004881"/>
    </source>
</evidence>
<protein>
    <submittedName>
        <fullName evidence="8">Putative glycosyltransferase AER61</fullName>
    </submittedName>
</protein>
<keyword evidence="4 8" id="KW-0808">Transferase</keyword>
<feature type="domain" description="Glycosyltransferase 61 catalytic" evidence="7">
    <location>
        <begin position="183"/>
        <end position="372"/>
    </location>
</feature>
<dbReference type="PANTHER" id="PTHR20961">
    <property type="entry name" value="GLYCOSYLTRANSFERASE"/>
    <property type="match status" value="1"/>
</dbReference>
<proteinExistence type="predicted"/>
<comment type="pathway">
    <text evidence="2">Glycan metabolism.</text>
</comment>
<reference evidence="8" key="1">
    <citation type="submission" date="2015-07" db="EMBL/GenBank/DDBJ databases">
        <title>Transcriptome Assembly of Anthurium amnicola.</title>
        <authorList>
            <person name="Suzuki J."/>
        </authorList>
    </citation>
    <scope>NUCLEOTIDE SEQUENCE</scope>
</reference>
<dbReference type="Pfam" id="PF04577">
    <property type="entry name" value="Glyco_transf_61"/>
    <property type="match status" value="1"/>
</dbReference>
<keyword evidence="3" id="KW-0328">Glycosyltransferase</keyword>
<dbReference type="PANTHER" id="PTHR20961:SF5">
    <property type="entry name" value="GLYCOSYLTRANSFERASE-RELATED"/>
    <property type="match status" value="1"/>
</dbReference>
<dbReference type="EMBL" id="GDJX01000948">
    <property type="protein sequence ID" value="JAT66988.1"/>
    <property type="molecule type" value="Transcribed_RNA"/>
</dbReference>
<dbReference type="InterPro" id="IPR049625">
    <property type="entry name" value="Glyco_transf_61_cat"/>
</dbReference>
<keyword evidence="5" id="KW-0325">Glycoprotein</keyword>
<comment type="subcellular location">
    <subcellularLocation>
        <location evidence="1">Golgi apparatus membrane</location>
        <topology evidence="1">Single-pass type II membrane protein</topology>
    </subcellularLocation>
</comment>
<dbReference type="GO" id="GO:0000139">
    <property type="term" value="C:Golgi membrane"/>
    <property type="evidence" value="ECO:0007669"/>
    <property type="project" value="UniProtKB-SubCell"/>
</dbReference>